<evidence type="ECO:0000313" key="3">
    <source>
        <dbReference type="EMBL" id="OLP78613.1"/>
    </source>
</evidence>
<dbReference type="PANTHER" id="PTHR46967">
    <property type="entry name" value="INSULIN-LIKE GROWTH FACTOR BINDING PROTEIN,N-TERMINAL"/>
    <property type="match status" value="1"/>
</dbReference>
<dbReference type="SUPFAM" id="SSF57184">
    <property type="entry name" value="Growth factor receptor domain"/>
    <property type="match status" value="1"/>
</dbReference>
<dbReference type="Gene3D" id="2.10.50.10">
    <property type="entry name" value="Tumor Necrosis Factor Receptor, subunit A, domain 2"/>
    <property type="match status" value="1"/>
</dbReference>
<keyword evidence="1" id="KW-0472">Membrane</keyword>
<evidence type="ECO:0000313" key="4">
    <source>
        <dbReference type="Proteomes" id="UP000186817"/>
    </source>
</evidence>
<dbReference type="InterPro" id="IPR011641">
    <property type="entry name" value="Tyr-kin_ephrin_A/B_rcpt-like"/>
</dbReference>
<feature type="domain" description="Tyrosine-protein kinase ephrin type A/B receptor-like" evidence="2">
    <location>
        <begin position="659"/>
        <end position="694"/>
    </location>
</feature>
<feature type="transmembrane region" description="Helical" evidence="1">
    <location>
        <begin position="850"/>
        <end position="872"/>
    </location>
</feature>
<gene>
    <name evidence="3" type="ORF">AK812_SmicGene41195</name>
</gene>
<evidence type="ECO:0000256" key="1">
    <source>
        <dbReference type="SAM" id="Phobius"/>
    </source>
</evidence>
<dbReference type="InterPro" id="IPR009030">
    <property type="entry name" value="Growth_fac_rcpt_cys_sf"/>
</dbReference>
<dbReference type="PANTHER" id="PTHR46967:SF1">
    <property type="entry name" value="KERATIN-ASSOCIATED PROTEIN 16-1-LIKE"/>
    <property type="match status" value="1"/>
</dbReference>
<name>A0A1Q9C6Q3_SYMMI</name>
<dbReference type="Proteomes" id="UP000186817">
    <property type="component" value="Unassembled WGS sequence"/>
</dbReference>
<evidence type="ECO:0000259" key="2">
    <source>
        <dbReference type="Pfam" id="PF07699"/>
    </source>
</evidence>
<feature type="transmembrane region" description="Helical" evidence="1">
    <location>
        <begin position="983"/>
        <end position="1004"/>
    </location>
</feature>
<keyword evidence="1" id="KW-0812">Transmembrane</keyword>
<dbReference type="EMBL" id="LSRX01001588">
    <property type="protein sequence ID" value="OLP78613.1"/>
    <property type="molecule type" value="Genomic_DNA"/>
</dbReference>
<dbReference type="OrthoDB" id="414977at2759"/>
<dbReference type="Pfam" id="PF07699">
    <property type="entry name" value="Ephrin_rec_like"/>
    <property type="match status" value="1"/>
</dbReference>
<feature type="transmembrane region" description="Helical" evidence="1">
    <location>
        <begin position="949"/>
        <end position="971"/>
    </location>
</feature>
<sequence>MLSPPPSMTSSYSVAYLDDVYILASPDRVAFLDRCLQDSSVAAGILLDAVPQVAPEPKVWVGDPALSPELRGLAALGVPLGSPACIESHLQQTLARSAARHAPAAFWSFWADVLPVIATRTVDEFCFRSIPRELDPPAAALPDSQSALLAFAAARAFATSLLSLPLSGAANVDGVEKQLPIRAAMHANAGAGLLLVLLLPVPATSDLCLASGIANESRAFIQDEHGEDLAIGLFVYHRSSSTVMSHIAGILISEKLGYHVEFEYLNRSSDTSAGQYWLSCQDVNQSARGTSQCIPGENRVHVALDTGFGPMPYERAFLRPFRELEECCQRSPRDLGSNGFRSREHIYMKRSQLDAAREDGVILNLHGSYNTTHHDARKYFDGLDSLNTSDFDTCNRSANSWLPSSEELENYINWTGDADGVIRDADGTNTIWCPDGYFWIAPACRHNVTSCIATVTFSGSLFLSMMHWSAFHDLPLALGNYANVYDFFAKMKEGKTLFYWWEPENYRFDVEKAPLLLPMYNASEWAKGKRGTEQPPGYVGKLVSANLQTKAPRVHTLVEMFALDTRMLEELNQRLAEGGISPGDGPGEGSSVIHRAACDWVRSSESLWRTWIPTTCDAGSGLADAGGQFLLSRGDEAVGCSICSAGRFSEPLLDSEGFTYRCATCPPGTYQEFANQISCNHCALGRVANQAGATECGLCPLGTFADHEGRTACESCGYDCWTTKELLFFFFDGSNVGGARRWIEVRGVTSNDVCACVEGRHLWQGQCELCLEGATCLGPTNLTLNPGFFAFPEDPGNVFRCFGNSQRCPGGLPGSCAAGRDNRSLACAQCLPGFQPQEDGQCRECAATDFAIVVGLFLLGVLVVGCLHASLIAEAGHGRQHGSLLNAAFGFSRLVTLAQVFGIMRRLRIPWEEPFLLLLRASEYLSLDALVYSFSPIQCILPASAVEEYLMAALLLPLAFVFSLLLVHFVYIIWKRTGLRLDLLGKTVGSFSMLFLISILSSILEPFYCYSHPNGSRTMQSRNDVLCNFRGEHLEICMVAFVICQVPIAFFATCVRILFVDLPKRIQKADVYFVNACSFLTLRYRPGVEAFAVAVLIRNVLVTVSPLISSQAGSLLMLCTALYSTFGGLAFWMPWRTKLATYGDLAMHAGLLLVLDMGKFYAPTVEDGYTLMVICLVASCIMLVWGVLVVVSAARRRCSRQRRFRFALSHHTPEAGTLARLLKLELQRRHNLRTFIGSDDLADLTQHFTCIARDVDTLVVVAGREFLLQRWCVGEVVTAKAHSVEVVLLSIPGFVMPDRQFTEAYETFVPRVKELAVHAIALEQIQDTLTWLSSVERFDMVDCDPEMLTRTVGWLVGNDSSGMQRSAVVQASLSTSVEQTTYLVLADTTRIEAQAAAYALNMVLGTKMLELSFKGSLHVMRPGDTADCMSSSGTAQALLLCTAGCLEVPQVASWLLQLGHHHSSCILPLVVEDSFQIPSFDHNKLAGLSLGDGQDGLDENLYSKVLEAAFHEISVPFMPRSSNERQLDLQAKIIVERLSQHREPLQTRPSMTIFPGAVVEDSPMVDLSFSDGSESTVEI</sequence>
<keyword evidence="4" id="KW-1185">Reference proteome</keyword>
<proteinExistence type="predicted"/>
<protein>
    <recommendedName>
        <fullName evidence="2">Tyrosine-protein kinase ephrin type A/B receptor-like domain-containing protein</fullName>
    </recommendedName>
</protein>
<keyword evidence="1" id="KW-1133">Transmembrane helix</keyword>
<comment type="caution">
    <text evidence="3">The sequence shown here is derived from an EMBL/GenBank/DDBJ whole genome shotgun (WGS) entry which is preliminary data.</text>
</comment>
<feature type="transmembrane region" description="Helical" evidence="1">
    <location>
        <begin position="1038"/>
        <end position="1059"/>
    </location>
</feature>
<dbReference type="SMART" id="SM01411">
    <property type="entry name" value="Ephrin_rec_like"/>
    <property type="match status" value="1"/>
</dbReference>
<reference evidence="3 4" key="1">
    <citation type="submission" date="2016-02" db="EMBL/GenBank/DDBJ databases">
        <title>Genome analysis of coral dinoflagellate symbionts highlights evolutionary adaptations to a symbiotic lifestyle.</title>
        <authorList>
            <person name="Aranda M."/>
            <person name="Li Y."/>
            <person name="Liew Y.J."/>
            <person name="Baumgarten S."/>
            <person name="Simakov O."/>
            <person name="Wilson M."/>
            <person name="Piel J."/>
            <person name="Ashoor H."/>
            <person name="Bougouffa S."/>
            <person name="Bajic V.B."/>
            <person name="Ryu T."/>
            <person name="Ravasi T."/>
            <person name="Bayer T."/>
            <person name="Micklem G."/>
            <person name="Kim H."/>
            <person name="Bhak J."/>
            <person name="Lajeunesse T.C."/>
            <person name="Voolstra C.R."/>
        </authorList>
    </citation>
    <scope>NUCLEOTIDE SEQUENCE [LARGE SCALE GENOMIC DNA]</scope>
    <source>
        <strain evidence="3 4">CCMP2467</strain>
    </source>
</reference>
<organism evidence="3 4">
    <name type="scientific">Symbiodinium microadriaticum</name>
    <name type="common">Dinoflagellate</name>
    <name type="synonym">Zooxanthella microadriatica</name>
    <dbReference type="NCBI Taxonomy" id="2951"/>
    <lineage>
        <taxon>Eukaryota</taxon>
        <taxon>Sar</taxon>
        <taxon>Alveolata</taxon>
        <taxon>Dinophyceae</taxon>
        <taxon>Suessiales</taxon>
        <taxon>Symbiodiniaceae</taxon>
        <taxon>Symbiodinium</taxon>
    </lineage>
</organism>
<feature type="transmembrane region" description="Helical" evidence="1">
    <location>
        <begin position="884"/>
        <end position="904"/>
    </location>
</feature>
<feature type="transmembrane region" description="Helical" evidence="1">
    <location>
        <begin position="1114"/>
        <end position="1133"/>
    </location>
</feature>
<accession>A0A1Q9C6Q3</accession>
<feature type="transmembrane region" description="Helical" evidence="1">
    <location>
        <begin position="1168"/>
        <end position="1194"/>
    </location>
</feature>